<proteinExistence type="predicted"/>
<protein>
    <submittedName>
        <fullName evidence="3">Uncharacterized protein</fullName>
    </submittedName>
</protein>
<evidence type="ECO:0000256" key="1">
    <source>
        <dbReference type="SAM" id="Coils"/>
    </source>
</evidence>
<keyword evidence="2" id="KW-0812">Transmembrane</keyword>
<keyword evidence="2" id="KW-0472">Membrane</keyword>
<dbReference type="Proteomes" id="UP000789423">
    <property type="component" value="Unassembled WGS sequence"/>
</dbReference>
<evidence type="ECO:0000256" key="2">
    <source>
        <dbReference type="SAM" id="Phobius"/>
    </source>
</evidence>
<name>A0ABM8Y8F7_9BACI</name>
<keyword evidence="4" id="KW-1185">Reference proteome</keyword>
<evidence type="ECO:0000313" key="3">
    <source>
        <dbReference type="EMBL" id="CAG9611939.1"/>
    </source>
</evidence>
<feature type="transmembrane region" description="Helical" evidence="2">
    <location>
        <begin position="12"/>
        <end position="36"/>
    </location>
</feature>
<keyword evidence="2" id="KW-1133">Transmembrane helix</keyword>
<reference evidence="3 4" key="1">
    <citation type="submission" date="2021-10" db="EMBL/GenBank/DDBJ databases">
        <authorList>
            <person name="Criscuolo A."/>
        </authorList>
    </citation>
    <scope>NUCLEOTIDE SEQUENCE [LARGE SCALE GENOMIC DNA]</scope>
    <source>
        <strain evidence="4">CIP 111899</strain>
    </source>
</reference>
<dbReference type="EMBL" id="CAKJTI010000004">
    <property type="protein sequence ID" value="CAG9611939.1"/>
    <property type="molecule type" value="Genomic_DNA"/>
</dbReference>
<gene>
    <name evidence="3" type="ORF">BACCIP111899_01111</name>
</gene>
<feature type="transmembrane region" description="Helical" evidence="2">
    <location>
        <begin position="48"/>
        <end position="66"/>
    </location>
</feature>
<feature type="coiled-coil region" evidence="1">
    <location>
        <begin position="81"/>
        <end position="150"/>
    </location>
</feature>
<accession>A0ABM8Y8F7</accession>
<keyword evidence="1" id="KW-0175">Coiled coil</keyword>
<organism evidence="3 4">
    <name type="scientific">Bacillus rhizoplanae</name>
    <dbReference type="NCBI Taxonomy" id="2880966"/>
    <lineage>
        <taxon>Bacteria</taxon>
        <taxon>Bacillati</taxon>
        <taxon>Bacillota</taxon>
        <taxon>Bacilli</taxon>
        <taxon>Bacillales</taxon>
        <taxon>Bacillaceae</taxon>
        <taxon>Bacillus</taxon>
    </lineage>
</organism>
<dbReference type="RefSeq" id="WP_230574173.1">
    <property type="nucleotide sequence ID" value="NZ_CAKJTI010000004.1"/>
</dbReference>
<sequence>MIRRFNAWLGDKLALWFSTMACFYIVFGLVIVPLFFQHPNTLVEWVEYVVQTIFQGIALPVIGYVARIAGEKDEKIIGETHDTVMEELALVKEELALAREQYDTLQKVEKIIGETHDTVMEELTLVKEELVLAREQHDVLQKVIDELQQHLKEK</sequence>
<evidence type="ECO:0000313" key="4">
    <source>
        <dbReference type="Proteomes" id="UP000789423"/>
    </source>
</evidence>
<comment type="caution">
    <text evidence="3">The sequence shown here is derived from an EMBL/GenBank/DDBJ whole genome shotgun (WGS) entry which is preliminary data.</text>
</comment>